<keyword evidence="2" id="KW-1185">Reference proteome</keyword>
<gene>
    <name evidence="1" type="ORF">SAMN04490248_104104</name>
</gene>
<dbReference type="InterPro" id="IPR027266">
    <property type="entry name" value="TrmE/GcvT-like"/>
</dbReference>
<organism evidence="1 2">
    <name type="scientific">Salinihabitans flavidus</name>
    <dbReference type="NCBI Taxonomy" id="569882"/>
    <lineage>
        <taxon>Bacteria</taxon>
        <taxon>Pseudomonadati</taxon>
        <taxon>Pseudomonadota</taxon>
        <taxon>Alphaproteobacteria</taxon>
        <taxon>Rhodobacterales</taxon>
        <taxon>Roseobacteraceae</taxon>
        <taxon>Salinihabitans</taxon>
    </lineage>
</organism>
<sequence length="183" mass="19317">MAELIAKTPCAGLLPLEGGAVAVTEVVPEAMTLMAPFNGREAAFSDALKDAHGMATPAPKRATGREGARAVWFGRGQVMLIGARAQTALAGHAAQTDQSDAWAAVRIAGDDAEAVLARLVPMDLRQRVFKRGHTARTLLGHMTTSITRVGDDAFMILVFRSMAETLVHELQTAMKGVAGRRGA</sequence>
<dbReference type="SUPFAM" id="SSF103025">
    <property type="entry name" value="Folate-binding domain"/>
    <property type="match status" value="1"/>
</dbReference>
<reference evidence="1 2" key="1">
    <citation type="submission" date="2016-10" db="EMBL/GenBank/DDBJ databases">
        <authorList>
            <person name="de Groot N.N."/>
        </authorList>
    </citation>
    <scope>NUCLEOTIDE SEQUENCE [LARGE SCALE GENOMIC DNA]</scope>
    <source>
        <strain evidence="1 2">DSM 27842</strain>
    </source>
</reference>
<dbReference type="RefSeq" id="WP_093116140.1">
    <property type="nucleotide sequence ID" value="NZ_FODS01000004.1"/>
</dbReference>
<evidence type="ECO:0000313" key="2">
    <source>
        <dbReference type="Proteomes" id="UP000198893"/>
    </source>
</evidence>
<proteinExistence type="predicted"/>
<dbReference type="Proteomes" id="UP000198893">
    <property type="component" value="Unassembled WGS sequence"/>
</dbReference>
<accession>A0A1H8P209</accession>
<dbReference type="AlphaFoldDB" id="A0A1H8P209"/>
<dbReference type="STRING" id="569882.SAMN04490248_104104"/>
<dbReference type="OrthoDB" id="7350722at2"/>
<name>A0A1H8P209_9RHOB</name>
<protein>
    <submittedName>
        <fullName evidence="1">Sarcosine oxidase subunit gamma</fullName>
    </submittedName>
</protein>
<evidence type="ECO:0000313" key="1">
    <source>
        <dbReference type="EMBL" id="SEO35814.1"/>
    </source>
</evidence>
<dbReference type="Gene3D" id="3.30.1360.120">
    <property type="entry name" value="Probable tRNA modification gtpase trme, domain 1"/>
    <property type="match status" value="1"/>
</dbReference>
<dbReference type="EMBL" id="FODS01000004">
    <property type="protein sequence ID" value="SEO35814.1"/>
    <property type="molecule type" value="Genomic_DNA"/>
</dbReference>